<sequence length="103" mass="10399">VVGYTFRVKNTGNVTLTNVMVTDLVGGVTVSGGPIAGLAPGAEDTTTFTATYTITQADIDAGTFSNSAEVVGTPPSGPNVTDISDNDSYVGQDPTVIILCTNA</sequence>
<gene>
    <name evidence="2" type="ORF">QRD02_14385</name>
</gene>
<reference evidence="2 3" key="1">
    <citation type="submission" date="2023-06" db="EMBL/GenBank/DDBJ databases">
        <authorList>
            <person name="Ye Y.-Q."/>
            <person name="Du Z.-J."/>
        </authorList>
    </citation>
    <scope>NUCLEOTIDE SEQUENCE [LARGE SCALE GENOMIC DNA]</scope>
    <source>
        <strain evidence="2 3">SDUM287046</strain>
    </source>
</reference>
<dbReference type="Gene3D" id="2.60.40.10">
    <property type="entry name" value="Immunoglobulins"/>
    <property type="match status" value="1"/>
</dbReference>
<organism evidence="2 3">
    <name type="scientific">Aequorivita aurantiaca</name>
    <dbReference type="NCBI Taxonomy" id="3053356"/>
    <lineage>
        <taxon>Bacteria</taxon>
        <taxon>Pseudomonadati</taxon>
        <taxon>Bacteroidota</taxon>
        <taxon>Flavobacteriia</taxon>
        <taxon>Flavobacteriales</taxon>
        <taxon>Flavobacteriaceae</taxon>
        <taxon>Aequorivita</taxon>
    </lineage>
</organism>
<feature type="domain" description="DUF7507" evidence="1">
    <location>
        <begin position="1"/>
        <end position="82"/>
    </location>
</feature>
<accession>A0ABT8DQU0</accession>
<dbReference type="Proteomes" id="UP001244787">
    <property type="component" value="Unassembled WGS sequence"/>
</dbReference>
<feature type="non-terminal residue" evidence="2">
    <location>
        <position position="103"/>
    </location>
</feature>
<protein>
    <submittedName>
        <fullName evidence="2">CARDB domain-containing protein</fullName>
    </submittedName>
</protein>
<dbReference type="InterPro" id="IPR013783">
    <property type="entry name" value="Ig-like_fold"/>
</dbReference>
<feature type="non-terminal residue" evidence="2">
    <location>
        <position position="1"/>
    </location>
</feature>
<dbReference type="RefSeq" id="WP_290255654.1">
    <property type="nucleotide sequence ID" value="NZ_JAUGQQ010000051.1"/>
</dbReference>
<comment type="caution">
    <text evidence="2">The sequence shown here is derived from an EMBL/GenBank/DDBJ whole genome shotgun (WGS) entry which is preliminary data.</text>
</comment>
<proteinExistence type="predicted"/>
<evidence type="ECO:0000259" key="1">
    <source>
        <dbReference type="Pfam" id="PF24346"/>
    </source>
</evidence>
<evidence type="ECO:0000313" key="2">
    <source>
        <dbReference type="EMBL" id="MDN3725570.1"/>
    </source>
</evidence>
<dbReference type="Pfam" id="PF24346">
    <property type="entry name" value="DUF7507"/>
    <property type="match status" value="1"/>
</dbReference>
<name>A0ABT8DQU0_9FLAO</name>
<evidence type="ECO:0000313" key="3">
    <source>
        <dbReference type="Proteomes" id="UP001244787"/>
    </source>
</evidence>
<dbReference type="EMBL" id="JAUGQQ010000051">
    <property type="protein sequence ID" value="MDN3725570.1"/>
    <property type="molecule type" value="Genomic_DNA"/>
</dbReference>
<keyword evidence="3" id="KW-1185">Reference proteome</keyword>
<dbReference type="InterPro" id="IPR055354">
    <property type="entry name" value="DUF7507"/>
</dbReference>